<evidence type="ECO:0000259" key="1">
    <source>
        <dbReference type="PROSITE" id="PS50188"/>
    </source>
</evidence>
<dbReference type="PANTHER" id="PTHR12864">
    <property type="entry name" value="RAN BINDING PROTEIN 9-RELATED"/>
    <property type="match status" value="1"/>
</dbReference>
<dbReference type="SMART" id="SM00449">
    <property type="entry name" value="SPRY"/>
    <property type="match status" value="1"/>
</dbReference>
<dbReference type="PROSITE" id="PS50188">
    <property type="entry name" value="B302_SPRY"/>
    <property type="match status" value="1"/>
</dbReference>
<feature type="domain" description="B30.2/SPRY" evidence="1">
    <location>
        <begin position="61"/>
        <end position="259"/>
    </location>
</feature>
<dbReference type="InterPro" id="IPR003877">
    <property type="entry name" value="SPRY_dom"/>
</dbReference>
<gene>
    <name evidence="2" type="primary">ssh4_0</name>
    <name evidence="2" type="ORF">A0J61_07419</name>
</gene>
<dbReference type="SUPFAM" id="SSF49899">
    <property type="entry name" value="Concanavalin A-like lectins/glucanases"/>
    <property type="match status" value="1"/>
</dbReference>
<dbReference type="AlphaFoldDB" id="A0A1C7N5X6"/>
<dbReference type="OrthoDB" id="258495at2759"/>
<name>A0A1C7N5X6_9FUNG</name>
<protein>
    <submittedName>
        <fullName evidence="2">Protein ssh4</fullName>
    </submittedName>
</protein>
<dbReference type="InterPro" id="IPR001870">
    <property type="entry name" value="B30.2/SPRY"/>
</dbReference>
<dbReference type="InterPro" id="IPR043136">
    <property type="entry name" value="B30.2/SPRY_sf"/>
</dbReference>
<sequence>MSSFDQEPPSYDHALQTNLDPNQVYQFGKFQDASADSFEQGERFIQAFAQQIDQFPAEQAEQVHQQGLLRSLRIDTDIQQNQLFQHPQSPTAFITPQPNLIEFWPGQRPRPELDVIAQASHPFLTLSEFKSPYRENTHHYFEITLLQSAPEVVMAIGLATKPYPIFRMPGWNKFSVGYHSDDGHKFCDDATGGQPYGPAWQVGDTVGCGYCPEQGQVFFTLNGQWLGHAFQGLKRHYYYASVGTDGPAKIQVNFGQLPFAYSIDGWAGQFI</sequence>
<accession>A0A1C7N5X6</accession>
<dbReference type="EMBL" id="LUGH01000499">
    <property type="protein sequence ID" value="OBZ84533.1"/>
    <property type="molecule type" value="Genomic_DNA"/>
</dbReference>
<organism evidence="2 3">
    <name type="scientific">Choanephora cucurbitarum</name>
    <dbReference type="NCBI Taxonomy" id="101091"/>
    <lineage>
        <taxon>Eukaryota</taxon>
        <taxon>Fungi</taxon>
        <taxon>Fungi incertae sedis</taxon>
        <taxon>Mucoromycota</taxon>
        <taxon>Mucoromycotina</taxon>
        <taxon>Mucoromycetes</taxon>
        <taxon>Mucorales</taxon>
        <taxon>Mucorineae</taxon>
        <taxon>Choanephoraceae</taxon>
        <taxon>Choanephoroideae</taxon>
        <taxon>Choanephora</taxon>
    </lineage>
</organism>
<dbReference type="Pfam" id="PF00622">
    <property type="entry name" value="SPRY"/>
    <property type="match status" value="1"/>
</dbReference>
<evidence type="ECO:0000313" key="2">
    <source>
        <dbReference type="EMBL" id="OBZ84533.1"/>
    </source>
</evidence>
<proteinExistence type="predicted"/>
<dbReference type="STRING" id="101091.A0A1C7N5X6"/>
<keyword evidence="3" id="KW-1185">Reference proteome</keyword>
<comment type="caution">
    <text evidence="2">The sequence shown here is derived from an EMBL/GenBank/DDBJ whole genome shotgun (WGS) entry which is preliminary data.</text>
</comment>
<dbReference type="Proteomes" id="UP000093000">
    <property type="component" value="Unassembled WGS sequence"/>
</dbReference>
<dbReference type="Gene3D" id="2.60.120.920">
    <property type="match status" value="1"/>
</dbReference>
<dbReference type="InterPro" id="IPR050618">
    <property type="entry name" value="Ubq-SigPath_Reg"/>
</dbReference>
<evidence type="ECO:0000313" key="3">
    <source>
        <dbReference type="Proteomes" id="UP000093000"/>
    </source>
</evidence>
<dbReference type="InterPro" id="IPR013320">
    <property type="entry name" value="ConA-like_dom_sf"/>
</dbReference>
<reference evidence="2 3" key="1">
    <citation type="submission" date="2016-03" db="EMBL/GenBank/DDBJ databases">
        <title>Choanephora cucurbitarum.</title>
        <authorList>
            <person name="Min B."/>
            <person name="Park H."/>
            <person name="Park J.-H."/>
            <person name="Shin H.-D."/>
            <person name="Choi I.-G."/>
        </authorList>
    </citation>
    <scope>NUCLEOTIDE SEQUENCE [LARGE SCALE GENOMIC DNA]</scope>
    <source>
        <strain evidence="2 3">KUS-F28377</strain>
    </source>
</reference>
<dbReference type="InParanoid" id="A0A1C7N5X6"/>